<reference evidence="2 3" key="1">
    <citation type="journal article" date="2007" name="Science">
        <title>Sea anemone genome reveals ancestral eumetazoan gene repertoire and genomic organization.</title>
        <authorList>
            <person name="Putnam N.H."/>
            <person name="Srivastava M."/>
            <person name="Hellsten U."/>
            <person name="Dirks B."/>
            <person name="Chapman J."/>
            <person name="Salamov A."/>
            <person name="Terry A."/>
            <person name="Shapiro H."/>
            <person name="Lindquist E."/>
            <person name="Kapitonov V.V."/>
            <person name="Jurka J."/>
            <person name="Genikhovich G."/>
            <person name="Grigoriev I.V."/>
            <person name="Lucas S.M."/>
            <person name="Steele R.E."/>
            <person name="Finnerty J.R."/>
            <person name="Technau U."/>
            <person name="Martindale M.Q."/>
            <person name="Rokhsar D.S."/>
        </authorList>
    </citation>
    <scope>NUCLEOTIDE SEQUENCE [LARGE SCALE GENOMIC DNA]</scope>
    <source>
        <strain evidence="3">CH2 X CH6</strain>
    </source>
</reference>
<dbReference type="PhylomeDB" id="A7RPC1"/>
<organism evidence="2 3">
    <name type="scientific">Nematostella vectensis</name>
    <name type="common">Starlet sea anemone</name>
    <dbReference type="NCBI Taxonomy" id="45351"/>
    <lineage>
        <taxon>Eukaryota</taxon>
        <taxon>Metazoa</taxon>
        <taxon>Cnidaria</taxon>
        <taxon>Anthozoa</taxon>
        <taxon>Hexacorallia</taxon>
        <taxon>Actiniaria</taxon>
        <taxon>Edwardsiidae</taxon>
        <taxon>Nematostella</taxon>
    </lineage>
</organism>
<dbReference type="HOGENOM" id="CLU_889356_0_0_1"/>
<proteinExistence type="predicted"/>
<dbReference type="EMBL" id="DS469525">
    <property type="protein sequence ID" value="EDO46713.1"/>
    <property type="molecule type" value="Genomic_DNA"/>
</dbReference>
<dbReference type="AlphaFoldDB" id="A7RPC1"/>
<keyword evidence="1" id="KW-0175">Coiled coil</keyword>
<dbReference type="Gene3D" id="1.10.287.1490">
    <property type="match status" value="1"/>
</dbReference>
<keyword evidence="3" id="KW-1185">Reference proteome</keyword>
<accession>A7RPC1</accession>
<name>A7RPC1_NEMVE</name>
<evidence type="ECO:0000256" key="1">
    <source>
        <dbReference type="SAM" id="Coils"/>
    </source>
</evidence>
<evidence type="ECO:0000313" key="3">
    <source>
        <dbReference type="Proteomes" id="UP000001593"/>
    </source>
</evidence>
<gene>
    <name evidence="2" type="ORF">NEMVEDRAFT_v1g200073</name>
</gene>
<dbReference type="InParanoid" id="A7RPC1"/>
<protein>
    <submittedName>
        <fullName evidence="2">Uncharacterized protein</fullName>
    </submittedName>
</protein>
<dbReference type="Proteomes" id="UP000001593">
    <property type="component" value="Unassembled WGS sequence"/>
</dbReference>
<feature type="coiled-coil region" evidence="1">
    <location>
        <begin position="112"/>
        <end position="227"/>
    </location>
</feature>
<sequence length="313" mass="35850">MPFKFCAAHISKSQEVEELPVPPEFTFDKCEVGLLPEEVADPLVGCTRKNARRFFSNPLLVFLFILRTFFRDVSDITHLKYLGYDRACGLVPYLRNKAKNGSAGHLGDTGRYDESHRRIMALENEKRTLLRTHADNIEAFERTLSRFKEELQNLKRVNMETSDELADLKDELQDKNEALSKCDEELLAFKETSLDYAKDIANLREEIQALNQIISGHEMELVKLKSEHAQEIDEKKQEISTKDELISDLLVKLDTLQHIITMHRMSTWARFKRRVARSFRRGSSDDHKPDGGNIGGNIAAISADKTVVARNTK</sequence>
<evidence type="ECO:0000313" key="2">
    <source>
        <dbReference type="EMBL" id="EDO46713.1"/>
    </source>
</evidence>